<gene>
    <name evidence="2" type="ORF">A3C90_04035</name>
</gene>
<comment type="caution">
    <text evidence="2">The sequence shown here is derived from an EMBL/GenBank/DDBJ whole genome shotgun (WGS) entry which is preliminary data.</text>
</comment>
<organism evidence="2 3">
    <name type="scientific">Candidatus Magasanikbacteria bacterium RIFCSPHIGHO2_02_FULL_51_14</name>
    <dbReference type="NCBI Taxonomy" id="1798683"/>
    <lineage>
        <taxon>Bacteria</taxon>
        <taxon>Candidatus Magasanikiibacteriota</taxon>
    </lineage>
</organism>
<keyword evidence="1" id="KW-0812">Transmembrane</keyword>
<evidence type="ECO:0000313" key="2">
    <source>
        <dbReference type="EMBL" id="OGH69715.1"/>
    </source>
</evidence>
<evidence type="ECO:0008006" key="4">
    <source>
        <dbReference type="Google" id="ProtNLM"/>
    </source>
</evidence>
<keyword evidence="1" id="KW-1133">Transmembrane helix</keyword>
<dbReference type="InterPro" id="IPR043993">
    <property type="entry name" value="T4SS_pilin"/>
</dbReference>
<evidence type="ECO:0000256" key="1">
    <source>
        <dbReference type="SAM" id="Phobius"/>
    </source>
</evidence>
<evidence type="ECO:0000313" key="3">
    <source>
        <dbReference type="Proteomes" id="UP000177457"/>
    </source>
</evidence>
<keyword evidence="1" id="KW-0472">Membrane</keyword>
<dbReference type="Proteomes" id="UP000177457">
    <property type="component" value="Unassembled WGS sequence"/>
</dbReference>
<name>A0A1F6MDL8_9BACT</name>
<accession>A0A1F6MDL8</accession>
<reference evidence="2 3" key="1">
    <citation type="journal article" date="2016" name="Nat. Commun.">
        <title>Thousands of microbial genomes shed light on interconnected biogeochemical processes in an aquifer system.</title>
        <authorList>
            <person name="Anantharaman K."/>
            <person name="Brown C.T."/>
            <person name="Hug L.A."/>
            <person name="Sharon I."/>
            <person name="Castelle C.J."/>
            <person name="Probst A.J."/>
            <person name="Thomas B.C."/>
            <person name="Singh A."/>
            <person name="Wilkins M.J."/>
            <person name="Karaoz U."/>
            <person name="Brodie E.L."/>
            <person name="Williams K.H."/>
            <person name="Hubbard S.S."/>
            <person name="Banfield J.F."/>
        </authorList>
    </citation>
    <scope>NUCLEOTIDE SEQUENCE [LARGE SCALE GENOMIC DNA]</scope>
</reference>
<feature type="transmembrane region" description="Helical" evidence="1">
    <location>
        <begin position="67"/>
        <end position="91"/>
    </location>
</feature>
<dbReference type="Pfam" id="PF18895">
    <property type="entry name" value="T4SS_pilin"/>
    <property type="match status" value="1"/>
</dbReference>
<dbReference type="EMBL" id="MFQE01000065">
    <property type="protein sequence ID" value="OGH69715.1"/>
    <property type="molecule type" value="Genomic_DNA"/>
</dbReference>
<sequence>MRFTARLTLLTLFTLVFLFTGKLVLAQDAGAQPEQPNVSEVVGGLRELQQFEGLPSGQELPTFIGRLIQFFTGIIGTVALGMFIWGGLLWMTSVGNAEKKKKAMLIMVWTSLGVVATLASYILVNFVFQAF</sequence>
<protein>
    <recommendedName>
        <fullName evidence="4">TrbC/VIRB2 family protein</fullName>
    </recommendedName>
</protein>
<dbReference type="STRING" id="1798683.A3C90_04035"/>
<dbReference type="AlphaFoldDB" id="A0A1F6MDL8"/>
<feature type="transmembrane region" description="Helical" evidence="1">
    <location>
        <begin position="103"/>
        <end position="128"/>
    </location>
</feature>
<proteinExistence type="predicted"/>